<dbReference type="PROSITE" id="PS01031">
    <property type="entry name" value="SHSP"/>
    <property type="match status" value="1"/>
</dbReference>
<organism evidence="4 5">
    <name type="scientific">Desulfonatronum thiosulfatophilum</name>
    <dbReference type="NCBI Taxonomy" id="617002"/>
    <lineage>
        <taxon>Bacteria</taxon>
        <taxon>Pseudomonadati</taxon>
        <taxon>Thermodesulfobacteriota</taxon>
        <taxon>Desulfovibrionia</taxon>
        <taxon>Desulfovibrionales</taxon>
        <taxon>Desulfonatronaceae</taxon>
        <taxon>Desulfonatronum</taxon>
    </lineage>
</organism>
<dbReference type="AlphaFoldDB" id="A0A1G6B725"/>
<dbReference type="EMBL" id="FMXO01000004">
    <property type="protein sequence ID" value="SDB16369.1"/>
    <property type="molecule type" value="Genomic_DNA"/>
</dbReference>
<keyword evidence="5" id="KW-1185">Reference proteome</keyword>
<dbReference type="Pfam" id="PF00011">
    <property type="entry name" value="HSP20"/>
    <property type="match status" value="1"/>
</dbReference>
<evidence type="ECO:0000256" key="1">
    <source>
        <dbReference type="PROSITE-ProRule" id="PRU00285"/>
    </source>
</evidence>
<evidence type="ECO:0000313" key="5">
    <source>
        <dbReference type="Proteomes" id="UP000198771"/>
    </source>
</evidence>
<dbReference type="InterPro" id="IPR031107">
    <property type="entry name" value="Small_HSP"/>
</dbReference>
<dbReference type="OrthoDB" id="9811615at2"/>
<dbReference type="SUPFAM" id="SSF49764">
    <property type="entry name" value="HSP20-like chaperones"/>
    <property type="match status" value="1"/>
</dbReference>
<dbReference type="CDD" id="cd06464">
    <property type="entry name" value="ACD_sHsps-like"/>
    <property type="match status" value="1"/>
</dbReference>
<feature type="domain" description="SHSP" evidence="3">
    <location>
        <begin position="39"/>
        <end position="150"/>
    </location>
</feature>
<proteinExistence type="inferred from homology"/>
<accession>A0A1G6B725</accession>
<dbReference type="InterPro" id="IPR002068">
    <property type="entry name" value="A-crystallin/Hsp20_dom"/>
</dbReference>
<dbReference type="Proteomes" id="UP000198771">
    <property type="component" value="Unassembled WGS sequence"/>
</dbReference>
<sequence>MLERYYPALRSKRQTEGTRQSDIFSMMEPFFMSSMSPGSSFGDIMPAVDISETPEAVLVDVELPGISPENVDLQVENNYLILRGEKKSEHEEKKENSVHKECSYGCFSRSIPMPTEIQADKVTAKFKNGVLKVTLPKGEKAQAKRISIEN</sequence>
<evidence type="ECO:0000259" key="3">
    <source>
        <dbReference type="PROSITE" id="PS01031"/>
    </source>
</evidence>
<dbReference type="PANTHER" id="PTHR11527">
    <property type="entry name" value="HEAT-SHOCK PROTEIN 20 FAMILY MEMBER"/>
    <property type="match status" value="1"/>
</dbReference>
<dbReference type="RefSeq" id="WP_161946185.1">
    <property type="nucleotide sequence ID" value="NZ_FMXO01000004.1"/>
</dbReference>
<gene>
    <name evidence="4" type="ORF">SAMN05660653_00756</name>
</gene>
<protein>
    <submittedName>
        <fullName evidence="4">HSP20 family protein</fullName>
    </submittedName>
</protein>
<reference evidence="4 5" key="1">
    <citation type="submission" date="2016-10" db="EMBL/GenBank/DDBJ databases">
        <authorList>
            <person name="de Groot N.N."/>
        </authorList>
    </citation>
    <scope>NUCLEOTIDE SEQUENCE [LARGE SCALE GENOMIC DNA]</scope>
    <source>
        <strain evidence="4 5">ASO4-2</strain>
    </source>
</reference>
<comment type="similarity">
    <text evidence="1 2">Belongs to the small heat shock protein (HSP20) family.</text>
</comment>
<dbReference type="STRING" id="617002.SAMN05660653_00756"/>
<dbReference type="InterPro" id="IPR008978">
    <property type="entry name" value="HSP20-like_chaperone"/>
</dbReference>
<dbReference type="Gene3D" id="2.60.40.790">
    <property type="match status" value="1"/>
</dbReference>
<name>A0A1G6B725_9BACT</name>
<evidence type="ECO:0000256" key="2">
    <source>
        <dbReference type="RuleBase" id="RU003616"/>
    </source>
</evidence>
<evidence type="ECO:0000313" key="4">
    <source>
        <dbReference type="EMBL" id="SDB16369.1"/>
    </source>
</evidence>